<dbReference type="RefSeq" id="WP_148975489.1">
    <property type="nucleotide sequence ID" value="NZ_VTER01000007.1"/>
</dbReference>
<evidence type="ECO:0008006" key="3">
    <source>
        <dbReference type="Google" id="ProtNLM"/>
    </source>
</evidence>
<dbReference type="InterPro" id="IPR047705">
    <property type="entry name" value="AimR-like"/>
</dbReference>
<dbReference type="EMBL" id="VTER01000007">
    <property type="protein sequence ID" value="TYS46746.1"/>
    <property type="molecule type" value="Genomic_DNA"/>
</dbReference>
<evidence type="ECO:0000313" key="1">
    <source>
        <dbReference type="EMBL" id="TYS46746.1"/>
    </source>
</evidence>
<comment type="caution">
    <text evidence="1">The sequence shown here is derived from an EMBL/GenBank/DDBJ whole genome shotgun (WGS) entry which is preliminary data.</text>
</comment>
<dbReference type="Pfam" id="PF22871">
    <property type="entry name" value="AimR"/>
    <property type="match status" value="1"/>
</dbReference>
<accession>A0A5D4RA70</accession>
<dbReference type="NCBIfam" id="NF038310">
    <property type="entry name" value="lysogeny_AimR"/>
    <property type="match status" value="1"/>
</dbReference>
<gene>
    <name evidence="1" type="ORF">FZD51_14840</name>
</gene>
<dbReference type="Proteomes" id="UP000322139">
    <property type="component" value="Unassembled WGS sequence"/>
</dbReference>
<sequence length="379" mass="44527">MEKSLRQMIVNELDLNYGLATKLAEMSGYSTGGNFRKILQDESKDIEKIDGFIKVVQYLFPSDYQQLLVRFAMQLNPDRLTCRLLLEYATLHHLYYIKRILLNKMKSSTKQETMDWYFVYSTDDDIAMGNLPLCEGIDTLFSRTVKKVEARVYQRIAQIYCYYDMRNIHMIDCALPQIEHELKLIKNPFLRNAYEGRIFRIKVDINLHTDKLAQVLSSGFQLENAHDPTKSAVYLQIGNSYIMKDYNKAVKYFNLALEYANQKTENEIRQSMNFAAIYWDKLDAYISDGTESNELFYQIKLNNREQAMEILEYTDIEALTEHQKGFHWYYRSLLFNDVSMLYKSIEHFKKAGERLFIQIPIKALKSVGVKEYVLKALSA</sequence>
<protein>
    <recommendedName>
        <fullName evidence="3">Tetratricopeptide repeat protein</fullName>
    </recommendedName>
</protein>
<evidence type="ECO:0000313" key="2">
    <source>
        <dbReference type="Proteomes" id="UP000322139"/>
    </source>
</evidence>
<dbReference type="AlphaFoldDB" id="A0A5D4RA70"/>
<name>A0A5D4RA70_9BACI</name>
<organism evidence="1 2">
    <name type="scientific">Bacillus infantis</name>
    <dbReference type="NCBI Taxonomy" id="324767"/>
    <lineage>
        <taxon>Bacteria</taxon>
        <taxon>Bacillati</taxon>
        <taxon>Bacillota</taxon>
        <taxon>Bacilli</taxon>
        <taxon>Bacillales</taxon>
        <taxon>Bacillaceae</taxon>
        <taxon>Bacillus</taxon>
    </lineage>
</organism>
<proteinExistence type="predicted"/>
<reference evidence="1 2" key="1">
    <citation type="submission" date="2019-08" db="EMBL/GenBank/DDBJ databases">
        <title>Bacillus genomes from the desert of Cuatro Cienegas, Coahuila.</title>
        <authorList>
            <person name="Olmedo-Alvarez G."/>
        </authorList>
    </citation>
    <scope>NUCLEOTIDE SEQUENCE [LARGE SCALE GENOMIC DNA]</scope>
    <source>
        <strain evidence="1 2">CH446_14T</strain>
    </source>
</reference>